<evidence type="ECO:0000256" key="9">
    <source>
        <dbReference type="PROSITE-ProRule" id="PRU01373"/>
    </source>
</evidence>
<dbReference type="PROSITE" id="PS52029">
    <property type="entry name" value="LD_TPASE"/>
    <property type="match status" value="1"/>
</dbReference>
<dbReference type="CDD" id="cd00118">
    <property type="entry name" value="LysM"/>
    <property type="match status" value="3"/>
</dbReference>
<evidence type="ECO:0000259" key="11">
    <source>
        <dbReference type="PROSITE" id="PS52029"/>
    </source>
</evidence>
<organism evidence="12 13">
    <name type="scientific">Paenibacillus sacheonensis</name>
    <dbReference type="NCBI Taxonomy" id="742054"/>
    <lineage>
        <taxon>Bacteria</taxon>
        <taxon>Bacillati</taxon>
        <taxon>Bacillota</taxon>
        <taxon>Bacilli</taxon>
        <taxon>Bacillales</taxon>
        <taxon>Paenibacillaceae</taxon>
        <taxon>Paenibacillus</taxon>
    </lineage>
</organism>
<keyword evidence="4" id="KW-0378">Hydrolase</keyword>
<dbReference type="SUPFAM" id="SSF54106">
    <property type="entry name" value="LysM domain"/>
    <property type="match status" value="2"/>
</dbReference>
<dbReference type="GO" id="GO:0018104">
    <property type="term" value="P:peptidoglycan-protein cross-linking"/>
    <property type="evidence" value="ECO:0007669"/>
    <property type="project" value="TreeGrafter"/>
</dbReference>
<evidence type="ECO:0000256" key="3">
    <source>
        <dbReference type="ARBA" id="ARBA00022679"/>
    </source>
</evidence>
<keyword evidence="6 9" id="KW-0573">Peptidoglycan synthesis</keyword>
<feature type="domain" description="LysM" evidence="10">
    <location>
        <begin position="31"/>
        <end position="77"/>
    </location>
</feature>
<dbReference type="GO" id="GO:0071555">
    <property type="term" value="P:cell wall organization"/>
    <property type="evidence" value="ECO:0007669"/>
    <property type="project" value="UniProtKB-UniRule"/>
</dbReference>
<dbReference type="CDD" id="cd16913">
    <property type="entry name" value="YkuD_like"/>
    <property type="match status" value="1"/>
</dbReference>
<keyword evidence="5 9" id="KW-0133">Cell shape</keyword>
<gene>
    <name evidence="12" type="ORF">GT003_26195</name>
</gene>
<dbReference type="SUPFAM" id="SSF141523">
    <property type="entry name" value="L,D-transpeptidase catalytic domain-like"/>
    <property type="match status" value="1"/>
</dbReference>
<dbReference type="RefSeq" id="WP_161703554.1">
    <property type="nucleotide sequence ID" value="NZ_JAAAMU010000019.1"/>
</dbReference>
<dbReference type="Gene3D" id="3.10.350.10">
    <property type="entry name" value="LysM domain"/>
    <property type="match status" value="3"/>
</dbReference>
<dbReference type="AlphaFoldDB" id="A0A7X4YVU3"/>
<evidence type="ECO:0000256" key="8">
    <source>
        <dbReference type="ARBA" id="ARBA00060592"/>
    </source>
</evidence>
<dbReference type="InterPro" id="IPR050979">
    <property type="entry name" value="LD-transpeptidase"/>
</dbReference>
<accession>A0A7X4YVU3</accession>
<comment type="caution">
    <text evidence="12">The sequence shown here is derived from an EMBL/GenBank/DDBJ whole genome shotgun (WGS) entry which is preliminary data.</text>
</comment>
<dbReference type="Gene3D" id="2.40.440.10">
    <property type="entry name" value="L,D-transpeptidase catalytic domain-like"/>
    <property type="match status" value="1"/>
</dbReference>
<evidence type="ECO:0000313" key="12">
    <source>
        <dbReference type="EMBL" id="NBC72504.1"/>
    </source>
</evidence>
<dbReference type="PANTHER" id="PTHR30582:SF4">
    <property type="entry name" value="L,D-TRANSPEPTIDASE YQJB-RELATED"/>
    <property type="match status" value="1"/>
</dbReference>
<dbReference type="InterPro" id="IPR036779">
    <property type="entry name" value="LysM_dom_sf"/>
</dbReference>
<evidence type="ECO:0000256" key="7">
    <source>
        <dbReference type="ARBA" id="ARBA00023316"/>
    </source>
</evidence>
<evidence type="ECO:0000256" key="4">
    <source>
        <dbReference type="ARBA" id="ARBA00022801"/>
    </source>
</evidence>
<feature type="active site" description="Proton donor/acceptor" evidence="9">
    <location>
        <position position="311"/>
    </location>
</feature>
<sequence length="352" mass="37241">MVMALIMAVAGGPGRSSAQEAQEANEAYISVAYSIKPGETLYSISKKFYLTGDYERVAKTNGWNPMVGLKSGTSLTLRNPLLLDQYTVKTGDTLYAVTNRYFNRTRYMDALMDYNGISDPNTGLKAGAALRVPLPAGELRYTVLKGDTLFSLAARYFKAADYQGAIAQSNGIKDAAGSIKAGQTLQIPNPYYADEAVSSAPSTPNAPSTPSIPSNGAAVPIGPVIVLSIEIDLGNNTLNVLRGGKALKSFGIASGRKAGLTPTGSYEIITKIKNPWYSAKGIPGGDPSNPLGSRWLGLSVPNTQGTKYGIHGTNAPSSIGSYASGGCIRMNNKDVEWLYDTIPTGTKVRIHA</sequence>
<dbReference type="FunFam" id="2.40.440.10:FF:000003">
    <property type="entry name" value="L,D-transpeptidase YciB"/>
    <property type="match status" value="1"/>
</dbReference>
<feature type="domain" description="LysM" evidence="10">
    <location>
        <begin position="139"/>
        <end position="187"/>
    </location>
</feature>
<dbReference type="OrthoDB" id="9787225at2"/>
<dbReference type="Pfam" id="PF01476">
    <property type="entry name" value="LysM"/>
    <property type="match status" value="3"/>
</dbReference>
<evidence type="ECO:0000256" key="2">
    <source>
        <dbReference type="ARBA" id="ARBA00005992"/>
    </source>
</evidence>
<comment type="pathway">
    <text evidence="1 9">Cell wall biogenesis; peptidoglycan biosynthesis.</text>
</comment>
<comment type="similarity">
    <text evidence="2">Belongs to the YkuD family.</text>
</comment>
<dbReference type="UniPathway" id="UPA00219"/>
<feature type="active site" description="Nucleophile" evidence="9">
    <location>
        <position position="327"/>
    </location>
</feature>
<reference evidence="12 13" key="1">
    <citation type="submission" date="2020-01" db="EMBL/GenBank/DDBJ databases">
        <title>Paenibacillus soybeanensis sp. nov. isolated from the nodules of soybean (Glycine max(L.) Merr).</title>
        <authorList>
            <person name="Wang H."/>
        </authorList>
    </citation>
    <scope>NUCLEOTIDE SEQUENCE [LARGE SCALE GENOMIC DNA]</scope>
    <source>
        <strain evidence="12 13">DSM 23054</strain>
    </source>
</reference>
<dbReference type="InterPro" id="IPR018392">
    <property type="entry name" value="LysM"/>
</dbReference>
<evidence type="ECO:0000256" key="5">
    <source>
        <dbReference type="ARBA" id="ARBA00022960"/>
    </source>
</evidence>
<evidence type="ECO:0000256" key="1">
    <source>
        <dbReference type="ARBA" id="ARBA00004752"/>
    </source>
</evidence>
<proteinExistence type="inferred from homology"/>
<dbReference type="GO" id="GO:0005576">
    <property type="term" value="C:extracellular region"/>
    <property type="evidence" value="ECO:0007669"/>
    <property type="project" value="TreeGrafter"/>
</dbReference>
<dbReference type="EMBL" id="JAAAMU010000019">
    <property type="protein sequence ID" value="NBC72504.1"/>
    <property type="molecule type" value="Genomic_DNA"/>
</dbReference>
<evidence type="ECO:0000259" key="10">
    <source>
        <dbReference type="PROSITE" id="PS51782"/>
    </source>
</evidence>
<evidence type="ECO:0000313" key="13">
    <source>
        <dbReference type="Proteomes" id="UP000558113"/>
    </source>
</evidence>
<dbReference type="InterPro" id="IPR005490">
    <property type="entry name" value="LD_TPept_cat_dom"/>
</dbReference>
<dbReference type="GO" id="GO:0008360">
    <property type="term" value="P:regulation of cell shape"/>
    <property type="evidence" value="ECO:0007669"/>
    <property type="project" value="UniProtKB-UniRule"/>
</dbReference>
<dbReference type="GO" id="GO:0016740">
    <property type="term" value="F:transferase activity"/>
    <property type="evidence" value="ECO:0007669"/>
    <property type="project" value="UniProtKB-KW"/>
</dbReference>
<name>A0A7X4YVU3_9BACL</name>
<dbReference type="PANTHER" id="PTHR30582">
    <property type="entry name" value="L,D-TRANSPEPTIDASE"/>
    <property type="match status" value="1"/>
</dbReference>
<protein>
    <submittedName>
        <fullName evidence="12">LysM peptidoglycan-binding domain-containing protein</fullName>
    </submittedName>
</protein>
<keyword evidence="13" id="KW-1185">Reference proteome</keyword>
<dbReference type="PROSITE" id="PS51782">
    <property type="entry name" value="LYSM"/>
    <property type="match status" value="3"/>
</dbReference>
<feature type="domain" description="L,D-TPase catalytic" evidence="11">
    <location>
        <begin position="227"/>
        <end position="351"/>
    </location>
</feature>
<keyword evidence="3" id="KW-0808">Transferase</keyword>
<dbReference type="Proteomes" id="UP000558113">
    <property type="component" value="Unassembled WGS sequence"/>
</dbReference>
<feature type="domain" description="LysM" evidence="10">
    <location>
        <begin position="84"/>
        <end position="132"/>
    </location>
</feature>
<dbReference type="GO" id="GO:0071972">
    <property type="term" value="F:peptidoglycan L,D-transpeptidase activity"/>
    <property type="evidence" value="ECO:0007669"/>
    <property type="project" value="TreeGrafter"/>
</dbReference>
<dbReference type="InterPro" id="IPR038063">
    <property type="entry name" value="Transpep_catalytic_dom"/>
</dbReference>
<dbReference type="Pfam" id="PF03734">
    <property type="entry name" value="YkuD"/>
    <property type="match status" value="1"/>
</dbReference>
<keyword evidence="7 9" id="KW-0961">Cell wall biogenesis/degradation</keyword>
<comment type="pathway">
    <text evidence="8">Glycan biosynthesis.</text>
</comment>
<evidence type="ECO:0000256" key="6">
    <source>
        <dbReference type="ARBA" id="ARBA00022984"/>
    </source>
</evidence>
<dbReference type="SMART" id="SM00257">
    <property type="entry name" value="LysM"/>
    <property type="match status" value="3"/>
</dbReference>